<dbReference type="SFLD" id="SFLDS00003">
    <property type="entry name" value="Haloacid_Dehalogenase"/>
    <property type="match status" value="1"/>
</dbReference>
<proteinExistence type="predicted"/>
<dbReference type="Pfam" id="PF00702">
    <property type="entry name" value="Hydrolase"/>
    <property type="match status" value="1"/>
</dbReference>
<protein>
    <submittedName>
        <fullName evidence="1">HAD family phosphatase</fullName>
    </submittedName>
</protein>
<dbReference type="NCBIfam" id="TIGR01509">
    <property type="entry name" value="HAD-SF-IA-v3"/>
    <property type="match status" value="1"/>
</dbReference>
<evidence type="ECO:0000313" key="2">
    <source>
        <dbReference type="Proteomes" id="UP001474120"/>
    </source>
</evidence>
<reference evidence="1 2" key="1">
    <citation type="submission" date="2024-04" db="EMBL/GenBank/DDBJ databases">
        <title>whole genome sequencing of Lutimonas vermicola strain IMCC1616.</title>
        <authorList>
            <person name="Bae S.S."/>
        </authorList>
    </citation>
    <scope>NUCLEOTIDE SEQUENCE [LARGE SCALE GENOMIC DNA]</scope>
    <source>
        <strain evidence="1 2">IMCC1616</strain>
    </source>
</reference>
<dbReference type="Gene3D" id="3.40.50.1000">
    <property type="entry name" value="HAD superfamily/HAD-like"/>
    <property type="match status" value="1"/>
</dbReference>
<dbReference type="Gene3D" id="1.10.150.240">
    <property type="entry name" value="Putative phosphatase, domain 2"/>
    <property type="match status" value="1"/>
</dbReference>
<dbReference type="InterPro" id="IPR023214">
    <property type="entry name" value="HAD_sf"/>
</dbReference>
<sequence>MKMPKIEAVIFDLGGVLVDWNPEYLYAKIFKNDAKKMTWFLNTVCTPAWNMEQDAGRTFEEGIEILTTAYPEYEPEIRSFFERWEEMIKSENQDTVVILKSLSELNKVKLYALTNWSSETFPIAQRRFDFLKRFEGIVVSGEEKTRKPFSKIYEITLDRYGLKAENCLFIDDSFENIEAAKLLGFNTVHFTNALQLNMDLKEFGLI</sequence>
<dbReference type="InterPro" id="IPR023198">
    <property type="entry name" value="PGP-like_dom2"/>
</dbReference>
<dbReference type="RefSeq" id="WP_342159198.1">
    <property type="nucleotide sequence ID" value="NZ_JBCDNA010000001.1"/>
</dbReference>
<dbReference type="EMBL" id="JBCDNA010000001">
    <property type="protein sequence ID" value="MEL4455380.1"/>
    <property type="molecule type" value="Genomic_DNA"/>
</dbReference>
<dbReference type="PANTHER" id="PTHR43611">
    <property type="entry name" value="ALPHA-D-GLUCOSE 1-PHOSPHATE PHOSPHATASE"/>
    <property type="match status" value="1"/>
</dbReference>
<dbReference type="InterPro" id="IPR036412">
    <property type="entry name" value="HAD-like_sf"/>
</dbReference>
<organism evidence="1 2">
    <name type="scientific">Lutimonas vermicola</name>
    <dbReference type="NCBI Taxonomy" id="414288"/>
    <lineage>
        <taxon>Bacteria</taxon>
        <taxon>Pseudomonadati</taxon>
        <taxon>Bacteroidota</taxon>
        <taxon>Flavobacteriia</taxon>
        <taxon>Flavobacteriales</taxon>
        <taxon>Flavobacteriaceae</taxon>
        <taxon>Lutimonas</taxon>
    </lineage>
</organism>
<evidence type="ECO:0000313" key="1">
    <source>
        <dbReference type="EMBL" id="MEL4455380.1"/>
    </source>
</evidence>
<gene>
    <name evidence="1" type="ORF">AABB81_05695</name>
</gene>
<dbReference type="CDD" id="cd02603">
    <property type="entry name" value="HAD_sEH-N_like"/>
    <property type="match status" value="1"/>
</dbReference>
<dbReference type="InterPro" id="IPR006439">
    <property type="entry name" value="HAD-SF_hydro_IA"/>
</dbReference>
<name>A0ABU9L2Y3_9FLAO</name>
<keyword evidence="2" id="KW-1185">Reference proteome</keyword>
<dbReference type="PANTHER" id="PTHR43611:SF3">
    <property type="entry name" value="FLAVIN MONONUCLEOTIDE HYDROLASE 1, CHLOROPLATIC"/>
    <property type="match status" value="1"/>
</dbReference>
<dbReference type="SFLD" id="SFLDG01129">
    <property type="entry name" value="C1.5:_HAD__Beta-PGM__Phosphata"/>
    <property type="match status" value="1"/>
</dbReference>
<accession>A0ABU9L2Y3</accession>
<dbReference type="Proteomes" id="UP001474120">
    <property type="component" value="Unassembled WGS sequence"/>
</dbReference>
<dbReference type="SUPFAM" id="SSF56784">
    <property type="entry name" value="HAD-like"/>
    <property type="match status" value="1"/>
</dbReference>
<dbReference type="NCBIfam" id="TIGR01549">
    <property type="entry name" value="HAD-SF-IA-v1"/>
    <property type="match status" value="1"/>
</dbReference>
<comment type="caution">
    <text evidence="1">The sequence shown here is derived from an EMBL/GenBank/DDBJ whole genome shotgun (WGS) entry which is preliminary data.</text>
</comment>